<dbReference type="InterPro" id="IPR036047">
    <property type="entry name" value="F-box-like_dom_sf"/>
</dbReference>
<feature type="compositionally biased region" description="Basic and acidic residues" evidence="1">
    <location>
        <begin position="1"/>
        <end position="16"/>
    </location>
</feature>
<evidence type="ECO:0000313" key="4">
    <source>
        <dbReference type="Proteomes" id="UP001287356"/>
    </source>
</evidence>
<evidence type="ECO:0000259" key="2">
    <source>
        <dbReference type="Pfam" id="PF00646"/>
    </source>
</evidence>
<name>A0AAE0MZ75_9PEZI</name>
<protein>
    <recommendedName>
        <fullName evidence="2">F-box domain-containing protein</fullName>
    </recommendedName>
</protein>
<feature type="region of interest" description="Disordered" evidence="1">
    <location>
        <begin position="1"/>
        <end position="32"/>
    </location>
</feature>
<proteinExistence type="predicted"/>
<organism evidence="3 4">
    <name type="scientific">Lasiosphaeria ovina</name>
    <dbReference type="NCBI Taxonomy" id="92902"/>
    <lineage>
        <taxon>Eukaryota</taxon>
        <taxon>Fungi</taxon>
        <taxon>Dikarya</taxon>
        <taxon>Ascomycota</taxon>
        <taxon>Pezizomycotina</taxon>
        <taxon>Sordariomycetes</taxon>
        <taxon>Sordariomycetidae</taxon>
        <taxon>Sordariales</taxon>
        <taxon>Lasiosphaeriaceae</taxon>
        <taxon>Lasiosphaeria</taxon>
    </lineage>
</organism>
<dbReference type="CDD" id="cd09917">
    <property type="entry name" value="F-box_SF"/>
    <property type="match status" value="1"/>
</dbReference>
<evidence type="ECO:0000256" key="1">
    <source>
        <dbReference type="SAM" id="MobiDB-lite"/>
    </source>
</evidence>
<reference evidence="3" key="2">
    <citation type="submission" date="2023-06" db="EMBL/GenBank/DDBJ databases">
        <authorList>
            <consortium name="Lawrence Berkeley National Laboratory"/>
            <person name="Haridas S."/>
            <person name="Hensen N."/>
            <person name="Bonometti L."/>
            <person name="Westerberg I."/>
            <person name="Brannstrom I.O."/>
            <person name="Guillou S."/>
            <person name="Cros-Aarteil S."/>
            <person name="Calhoun S."/>
            <person name="Kuo A."/>
            <person name="Mondo S."/>
            <person name="Pangilinan J."/>
            <person name="Riley R."/>
            <person name="Labutti K."/>
            <person name="Andreopoulos B."/>
            <person name="Lipzen A."/>
            <person name="Chen C."/>
            <person name="Yanf M."/>
            <person name="Daum C."/>
            <person name="Ng V."/>
            <person name="Clum A."/>
            <person name="Steindorff A."/>
            <person name="Ohm R."/>
            <person name="Martin F."/>
            <person name="Silar P."/>
            <person name="Natvig D."/>
            <person name="Lalanne C."/>
            <person name="Gautier V."/>
            <person name="Ament-Velasquez S.L."/>
            <person name="Kruys A."/>
            <person name="Hutchinson M.I."/>
            <person name="Powell A.J."/>
            <person name="Barry K."/>
            <person name="Miller A.N."/>
            <person name="Grigoriev I.V."/>
            <person name="Debuchy R."/>
            <person name="Gladieux P."/>
            <person name="Thoren M.H."/>
            <person name="Johannesson H."/>
        </authorList>
    </citation>
    <scope>NUCLEOTIDE SEQUENCE</scope>
    <source>
        <strain evidence="3">CBS 958.72</strain>
    </source>
</reference>
<dbReference type="Gene3D" id="1.20.1280.50">
    <property type="match status" value="1"/>
</dbReference>
<dbReference type="AlphaFoldDB" id="A0AAE0MZ75"/>
<reference evidence="3" key="1">
    <citation type="journal article" date="2023" name="Mol. Phylogenet. Evol.">
        <title>Genome-scale phylogeny and comparative genomics of the fungal order Sordariales.</title>
        <authorList>
            <person name="Hensen N."/>
            <person name="Bonometti L."/>
            <person name="Westerberg I."/>
            <person name="Brannstrom I.O."/>
            <person name="Guillou S."/>
            <person name="Cros-Aarteil S."/>
            <person name="Calhoun S."/>
            <person name="Haridas S."/>
            <person name="Kuo A."/>
            <person name="Mondo S."/>
            <person name="Pangilinan J."/>
            <person name="Riley R."/>
            <person name="LaButti K."/>
            <person name="Andreopoulos B."/>
            <person name="Lipzen A."/>
            <person name="Chen C."/>
            <person name="Yan M."/>
            <person name="Daum C."/>
            <person name="Ng V."/>
            <person name="Clum A."/>
            <person name="Steindorff A."/>
            <person name="Ohm R.A."/>
            <person name="Martin F."/>
            <person name="Silar P."/>
            <person name="Natvig D.O."/>
            <person name="Lalanne C."/>
            <person name="Gautier V."/>
            <person name="Ament-Velasquez S.L."/>
            <person name="Kruys A."/>
            <person name="Hutchinson M.I."/>
            <person name="Powell A.J."/>
            <person name="Barry K."/>
            <person name="Miller A.N."/>
            <person name="Grigoriev I.V."/>
            <person name="Debuchy R."/>
            <person name="Gladieux P."/>
            <person name="Hiltunen Thoren M."/>
            <person name="Johannesson H."/>
        </authorList>
    </citation>
    <scope>NUCLEOTIDE SEQUENCE</scope>
    <source>
        <strain evidence="3">CBS 958.72</strain>
    </source>
</reference>
<dbReference type="InterPro" id="IPR001810">
    <property type="entry name" value="F-box_dom"/>
</dbReference>
<sequence length="461" mass="52875">MSSTVKKDVAEIKDDVELTSQPKTKRPPGVPSIPSEILRMIFSNLQESTPSDPSPNRDLQRIRMVSRRFYNLSSDMLFPVIDIDISTTSLRNIDMISRHETMRLGVRAVRIGVDLMSPILVESRLCFRRYCWRIQRLGPRISYHELPEIFDTEDDFLAAWARYKALYHDQMHLLQTGEFTRVVAQAMARMDRAKSLELYTTELFTDYYEDEAEKFSEFADMQVDYPDVGTIRRFDHEWEDRSMPLTAIYIDLPRVLHEAGVHVTKLSVDFSWGDWTLELKRLSSSQAKGIQNGLKECKTLRFIISGHAVADEANEALQSSQAFYLMEKYLNAPSLETVEVGKNSAIDYFDISRRFLAAQCWPSVRNLYIRHGEFGLREVKLLVDGLTRPISSLTLDGTVLPTNEEDQCLDVLRGVAQKVRILDPLVDPHSAAERVFNSSDGLSLANRYCEGLIDNNPFRDN</sequence>
<dbReference type="SUPFAM" id="SSF81383">
    <property type="entry name" value="F-box domain"/>
    <property type="match status" value="1"/>
</dbReference>
<dbReference type="Pfam" id="PF00646">
    <property type="entry name" value="F-box"/>
    <property type="match status" value="1"/>
</dbReference>
<gene>
    <name evidence="3" type="ORF">B0T24DRAFT_685182</name>
</gene>
<dbReference type="EMBL" id="JAULSN010000013">
    <property type="protein sequence ID" value="KAK3361059.1"/>
    <property type="molecule type" value="Genomic_DNA"/>
</dbReference>
<comment type="caution">
    <text evidence="3">The sequence shown here is derived from an EMBL/GenBank/DDBJ whole genome shotgun (WGS) entry which is preliminary data.</text>
</comment>
<accession>A0AAE0MZ75</accession>
<keyword evidence="4" id="KW-1185">Reference proteome</keyword>
<dbReference type="Proteomes" id="UP001287356">
    <property type="component" value="Unassembled WGS sequence"/>
</dbReference>
<feature type="domain" description="F-box" evidence="2">
    <location>
        <begin position="32"/>
        <end position="78"/>
    </location>
</feature>
<evidence type="ECO:0000313" key="3">
    <source>
        <dbReference type="EMBL" id="KAK3361059.1"/>
    </source>
</evidence>